<dbReference type="InterPro" id="IPR027417">
    <property type="entry name" value="P-loop_NTPase"/>
</dbReference>
<evidence type="ECO:0000313" key="4">
    <source>
        <dbReference type="EMBL" id="MEA5445968.1"/>
    </source>
</evidence>
<dbReference type="GO" id="GO:0005524">
    <property type="term" value="F:ATP binding"/>
    <property type="evidence" value="ECO:0007669"/>
    <property type="project" value="UniProtKB-UniRule"/>
</dbReference>
<dbReference type="SUPFAM" id="SSF52540">
    <property type="entry name" value="P-loop containing nucleoside triphosphate hydrolases"/>
    <property type="match status" value="1"/>
</dbReference>
<dbReference type="GO" id="GO:0005737">
    <property type="term" value="C:cytoplasm"/>
    <property type="evidence" value="ECO:0007669"/>
    <property type="project" value="UniProtKB-SubCell"/>
</dbReference>
<keyword evidence="5" id="KW-1185">Reference proteome</keyword>
<keyword evidence="3 4" id="KW-0132">Cell division</keyword>
<keyword evidence="1 3" id="KW-0547">Nucleotide-binding</keyword>
<dbReference type="AlphaFoldDB" id="A0AAP6JFC3"/>
<name>A0AAP6JFC3_9GAMM</name>
<dbReference type="RefSeq" id="WP_346051913.1">
    <property type="nucleotide sequence ID" value="NZ_JAYGII010000018.1"/>
</dbReference>
<dbReference type="InterPro" id="IPR005654">
    <property type="entry name" value="ATPase_AFG1-like"/>
</dbReference>
<dbReference type="InterPro" id="IPR030870">
    <property type="entry name" value="ZapE"/>
</dbReference>
<dbReference type="HAMAP" id="MF_01919">
    <property type="entry name" value="ZapE"/>
    <property type="match status" value="1"/>
</dbReference>
<evidence type="ECO:0000256" key="3">
    <source>
        <dbReference type="HAMAP-Rule" id="MF_01919"/>
    </source>
</evidence>
<comment type="subunit">
    <text evidence="3">Interacts with FtsZ.</text>
</comment>
<dbReference type="PANTHER" id="PTHR12169:SF6">
    <property type="entry name" value="AFG1-LIKE ATPASE"/>
    <property type="match status" value="1"/>
</dbReference>
<dbReference type="PANTHER" id="PTHR12169">
    <property type="entry name" value="ATPASE N2B"/>
    <property type="match status" value="1"/>
</dbReference>
<evidence type="ECO:0000256" key="2">
    <source>
        <dbReference type="ARBA" id="ARBA00022840"/>
    </source>
</evidence>
<comment type="caution">
    <text evidence="4">The sequence shown here is derived from an EMBL/GenBank/DDBJ whole genome shotgun (WGS) entry which is preliminary data.</text>
</comment>
<reference evidence="4 5" key="1">
    <citation type="submission" date="2023-12" db="EMBL/GenBank/DDBJ databases">
        <title>Whole-genome sequencing of halo(alkali)philic microorganisms from hypersaline lakes.</title>
        <authorList>
            <person name="Sorokin D.Y."/>
            <person name="Merkel A.Y."/>
            <person name="Messina E."/>
            <person name="Yakimov M."/>
        </authorList>
    </citation>
    <scope>NUCLEOTIDE SEQUENCE [LARGE SCALE GENOMIC DNA]</scope>
    <source>
        <strain evidence="4 5">AB-CW1</strain>
    </source>
</reference>
<dbReference type="GO" id="GO:0032153">
    <property type="term" value="C:cell division site"/>
    <property type="evidence" value="ECO:0007669"/>
    <property type="project" value="TreeGrafter"/>
</dbReference>
<dbReference type="EMBL" id="JAYGII010000018">
    <property type="protein sequence ID" value="MEA5445968.1"/>
    <property type="molecule type" value="Genomic_DNA"/>
</dbReference>
<proteinExistence type="inferred from homology"/>
<comment type="subcellular location">
    <subcellularLocation>
        <location evidence="3">Cytoplasm</location>
    </subcellularLocation>
</comment>
<keyword evidence="3" id="KW-0963">Cytoplasm</keyword>
<protein>
    <recommendedName>
        <fullName evidence="3">Cell division protein ZapE</fullName>
    </recommendedName>
    <alternativeName>
        <fullName evidence="3">Z ring-associated protein ZapE</fullName>
    </alternativeName>
</protein>
<dbReference type="Proteomes" id="UP001302316">
    <property type="component" value="Unassembled WGS sequence"/>
</dbReference>
<organism evidence="4 5">
    <name type="scientific">Natronospira elongata</name>
    <dbReference type="NCBI Taxonomy" id="3110268"/>
    <lineage>
        <taxon>Bacteria</taxon>
        <taxon>Pseudomonadati</taxon>
        <taxon>Pseudomonadota</taxon>
        <taxon>Gammaproteobacteria</taxon>
        <taxon>Natronospirales</taxon>
        <taxon>Natronospiraceae</taxon>
        <taxon>Natronospira</taxon>
    </lineage>
</organism>
<sequence>MSAQSLPKTELETNGGNSPLARWKADLAAGFEYDAAQEQAVEALDELHHALCQHRPGWLERLRSGLFGPSRDLSPVTGLYLWGGVGRGKTHLVDLFHDSLPFPQKRRLHFHRFMRQAHEGLKRFGDRQDPLEAVADEVARDTRVLCFDEFFVSDVADAMILGTLMGALFRRGVTLVATSNIPPDRLYEGGLQRQRFLPAIDAIKRHTRIMNVDSGVDYRLRVLEKAEIYHAPLDAEADERLRDSFSRLAPDGRYDLDSLAIEGREIPVIADGDGVAWFDFPALCEGPRSQNDYMELAREYHTVLIANVPVMDRTRENAARRFIALVDEFYDRNVKLIVSAEAEPETLYQGQRLRFEFQRTISRLQEMQTREYLALPHLP</sequence>
<keyword evidence="3" id="KW-0131">Cell cycle</keyword>
<dbReference type="Pfam" id="PF03969">
    <property type="entry name" value="AFG1_ATPase"/>
    <property type="match status" value="1"/>
</dbReference>
<dbReference type="GO" id="GO:0051301">
    <property type="term" value="P:cell division"/>
    <property type="evidence" value="ECO:0007669"/>
    <property type="project" value="UniProtKB-UniRule"/>
</dbReference>
<keyword evidence="3" id="KW-0378">Hydrolase</keyword>
<evidence type="ECO:0000256" key="1">
    <source>
        <dbReference type="ARBA" id="ARBA00022741"/>
    </source>
</evidence>
<comment type="similarity">
    <text evidence="3">Belongs to the AFG1 ATPase family. ZapE subfamily.</text>
</comment>
<evidence type="ECO:0000313" key="5">
    <source>
        <dbReference type="Proteomes" id="UP001302316"/>
    </source>
</evidence>
<feature type="binding site" evidence="3">
    <location>
        <begin position="83"/>
        <end position="90"/>
    </location>
    <ligand>
        <name>ATP</name>
        <dbReference type="ChEBI" id="CHEBI:30616"/>
    </ligand>
</feature>
<keyword evidence="2 3" id="KW-0067">ATP-binding</keyword>
<dbReference type="Gene3D" id="3.40.50.300">
    <property type="entry name" value="P-loop containing nucleotide triphosphate hydrolases"/>
    <property type="match status" value="1"/>
</dbReference>
<dbReference type="GO" id="GO:0016887">
    <property type="term" value="F:ATP hydrolysis activity"/>
    <property type="evidence" value="ECO:0007669"/>
    <property type="project" value="UniProtKB-UniRule"/>
</dbReference>
<accession>A0AAP6JFC3</accession>
<dbReference type="NCBIfam" id="NF040713">
    <property type="entry name" value="ZapE"/>
    <property type="match status" value="1"/>
</dbReference>
<comment type="function">
    <text evidence="3">Reduces the stability of FtsZ polymers in the presence of ATP.</text>
</comment>
<gene>
    <name evidence="3 4" type="primary">zapE</name>
    <name evidence="4" type="ORF">VCB98_09065</name>
</gene>